<feature type="domain" description="CS" evidence="10">
    <location>
        <begin position="224"/>
        <end position="326"/>
    </location>
</feature>
<dbReference type="GO" id="GO:0004843">
    <property type="term" value="F:cysteine-type deubiquitinase activity"/>
    <property type="evidence" value="ECO:0007669"/>
    <property type="project" value="UniProtKB-EC"/>
</dbReference>
<dbReference type="Pfam" id="PF04969">
    <property type="entry name" value="CS"/>
    <property type="match status" value="2"/>
</dbReference>
<feature type="region of interest" description="Disordered" evidence="7">
    <location>
        <begin position="809"/>
        <end position="891"/>
    </location>
</feature>
<evidence type="ECO:0000259" key="8">
    <source>
        <dbReference type="PROSITE" id="PS50235"/>
    </source>
</evidence>
<feature type="region of interest" description="Disordered" evidence="7">
    <location>
        <begin position="1"/>
        <end position="81"/>
    </location>
</feature>
<dbReference type="SUPFAM" id="SSF54001">
    <property type="entry name" value="Cysteine proteinases"/>
    <property type="match status" value="1"/>
</dbReference>
<feature type="compositionally biased region" description="Low complexity" evidence="7">
    <location>
        <begin position="812"/>
        <end position="829"/>
    </location>
</feature>
<feature type="compositionally biased region" description="Basic and acidic residues" evidence="7">
    <location>
        <begin position="853"/>
        <end position="876"/>
    </location>
</feature>
<dbReference type="CDD" id="cd02674">
    <property type="entry name" value="Peptidase_C19R"/>
    <property type="match status" value="1"/>
</dbReference>
<dbReference type="Pfam" id="PF01753">
    <property type="entry name" value="zf-MYND"/>
    <property type="match status" value="1"/>
</dbReference>
<comment type="catalytic activity">
    <reaction evidence="1">
        <text>Thiol-dependent hydrolysis of ester, thioester, amide, peptide and isopeptide bonds formed by the C-terminal Gly of ubiquitin (a 76-residue protein attached to proteins as an intracellular targeting signal).</text>
        <dbReference type="EC" id="3.4.19.12"/>
    </reaction>
</comment>
<dbReference type="InterPro" id="IPR001394">
    <property type="entry name" value="Peptidase_C19_UCH"/>
</dbReference>
<dbReference type="PROSITE" id="PS50865">
    <property type="entry name" value="ZF_MYND_2"/>
    <property type="match status" value="1"/>
</dbReference>
<feature type="region of interest" description="Disordered" evidence="7">
    <location>
        <begin position="186"/>
        <end position="212"/>
    </location>
</feature>
<dbReference type="SUPFAM" id="SSF49764">
    <property type="entry name" value="HSP20-like chaperones"/>
    <property type="match status" value="2"/>
</dbReference>
<evidence type="ECO:0000256" key="6">
    <source>
        <dbReference type="PROSITE-ProRule" id="PRU00134"/>
    </source>
</evidence>
<dbReference type="EMBL" id="OV696690">
    <property type="protein sequence ID" value="CAH1264700.1"/>
    <property type="molecule type" value="Genomic_DNA"/>
</dbReference>
<accession>A0A8K0A111</accession>
<evidence type="ECO:0000256" key="7">
    <source>
        <dbReference type="SAM" id="MobiDB-lite"/>
    </source>
</evidence>
<evidence type="ECO:0000259" key="10">
    <source>
        <dbReference type="PROSITE" id="PS51203"/>
    </source>
</evidence>
<dbReference type="Gene3D" id="6.10.140.2220">
    <property type="match status" value="1"/>
</dbReference>
<gene>
    <name evidence="11" type="primary">USP19</name>
    <name evidence="11" type="ORF">BLAG_LOCUS18970</name>
</gene>
<dbReference type="InterPro" id="IPR028889">
    <property type="entry name" value="USP"/>
</dbReference>
<sequence length="1204" mass="133498">MNHRSQDVARKRKRSPVVTDGESMTVLRHPSNKGASSPDEENEAPGAEPEHINGEGAVKKLRGGAEGTTEPSAEAAGGSDVELQPIVPKWSQDGKTVTITLPVCNVRSSEVNLTIDGQDVTLNLPDGRSWSCSLHAAVESADPMVICTDELMAITLSKQEKYKKWPALTAKDPPPEAVSNHVGENHENMEVGDGTNHIGEEGSDSPTKLGVEESEGPGVEFVHLQQLRHDWFERGSDLMCLYVFTKEVCKDTLDIQFSDQALTVNFQTGDSKFLALHEGTTTRTIFCWSIRLFYRIVPDECVYRVGQSTLDITLKKADVRRWTRLEALSNTSSGPSASGVSNWKPLSAAGSVSQEAVSQPAVTKKPPPPPPAPPPTKLSQKPTCLVPPVTHGSWGATGDMEQTCEPGFTGLDNLGNTCFMNATLQALANTRELRDFCQSSHLQALANTRELRDFCQSNKFKDDLNTENVLGSGGKLAIAFACVLRTLWSGTRTSYAPSRLKSIIATKAHQFTGFAQHDAQEFLAFLLDGLHEDLNRIQDKPYTSTVESDGRPDWEVADDAWRVYMKRNDSFMVDLFHGQFKSTLVCPACSKVSVTFDPFAYLSVPLPKKQRTLSVYFQSRDPANKPVLFSVPLAVDAAVEDLKLAIARRTDTKAQNLRVFEVYKSGIHFWYNRGDTLSNVQANDHIMVCEVLDQQQAGEAVYEVAVLQRCLQPLNRSPITRCTSCQKISPDGSNMKRCTKCFKAGYCNQQCQKKHWPTHKSICKYSPEPIGCPFIISLPQSQATFTRLCQMLEAFARYSVDVFQPPIQKNTPASSSESSAPSEEPAASPVNQEETVAEPATPDNQPQPITEEEEKRMEEKDASESEEATTPREGEPKMAVVHGQQQEPPPERDILPFFLKPCNERGQGKVGPDGERLQDQGNVPLDLSDLTYLAMDWRNHEKSKNYVLVQSKLLEYEEDESVHSTPTSDGPITLQQCLQLFTEPETLAPEEAWYCPSCKQHREATKQMSLWRLPHTLIIQLKRFSFRNLIWRDKITKMVQFPLTGLDMSGYCGSDIGPGEAPPIYDLYATVDHHGGLLGGHYTAYAQLPDASGSSNAIGWRLFDDSHVRAVHETEVMRPSAYLLFYRLRGADVHNISPEKPLNSNNKAEGEETSPHDGPEDQEMGTPQSASSSSNEVQDSISDDDEEVPIYERPLQCTDLDEVD</sequence>
<dbReference type="PROSITE" id="PS00973">
    <property type="entry name" value="USP_2"/>
    <property type="match status" value="1"/>
</dbReference>
<dbReference type="InterPro" id="IPR050185">
    <property type="entry name" value="Ub_carboxyl-term_hydrolase"/>
</dbReference>
<dbReference type="AlphaFoldDB" id="A0A8K0A111"/>
<dbReference type="PANTHER" id="PTHR21646:SF74">
    <property type="entry name" value="UBIQUITIN CARBOXYL-TERMINAL HYDROLASE 19"/>
    <property type="match status" value="1"/>
</dbReference>
<keyword evidence="5" id="KW-0862">Zinc</keyword>
<dbReference type="Proteomes" id="UP000838412">
    <property type="component" value="Chromosome 5"/>
</dbReference>
<dbReference type="PROSITE" id="PS50235">
    <property type="entry name" value="USP_3"/>
    <property type="match status" value="1"/>
</dbReference>
<dbReference type="Pfam" id="PF00443">
    <property type="entry name" value="UCH"/>
    <property type="match status" value="1"/>
</dbReference>
<name>A0A8K0A111_BRALA</name>
<feature type="compositionally biased region" description="Basic and acidic residues" evidence="7">
    <location>
        <begin position="1148"/>
        <end position="1159"/>
    </location>
</feature>
<feature type="compositionally biased region" description="Pro residues" evidence="7">
    <location>
        <begin position="365"/>
        <end position="376"/>
    </location>
</feature>
<dbReference type="GO" id="GO:0016579">
    <property type="term" value="P:protein deubiquitination"/>
    <property type="evidence" value="ECO:0007669"/>
    <property type="project" value="InterPro"/>
</dbReference>
<dbReference type="InterPro" id="IPR018200">
    <property type="entry name" value="USP_CS"/>
</dbReference>
<evidence type="ECO:0000256" key="1">
    <source>
        <dbReference type="ARBA" id="ARBA00000707"/>
    </source>
</evidence>
<reference evidence="11" key="1">
    <citation type="submission" date="2022-01" db="EMBL/GenBank/DDBJ databases">
        <authorList>
            <person name="Braso-Vives M."/>
        </authorList>
    </citation>
    <scope>NUCLEOTIDE SEQUENCE</scope>
</reference>
<dbReference type="OrthoDB" id="265776at2759"/>
<feature type="domain" description="MYND-type" evidence="9">
    <location>
        <begin position="722"/>
        <end position="763"/>
    </location>
</feature>
<keyword evidence="4 6" id="KW-0863">Zinc-finger</keyword>
<evidence type="ECO:0000256" key="5">
    <source>
        <dbReference type="ARBA" id="ARBA00022833"/>
    </source>
</evidence>
<dbReference type="SUPFAM" id="SSF144232">
    <property type="entry name" value="HIT/MYND zinc finger-like"/>
    <property type="match status" value="1"/>
</dbReference>
<keyword evidence="3" id="KW-0479">Metal-binding</keyword>
<dbReference type="InterPro" id="IPR007052">
    <property type="entry name" value="CS_dom"/>
</dbReference>
<protein>
    <recommendedName>
        <fullName evidence="2">ubiquitinyl hydrolase 1</fullName>
        <ecNumber evidence="2">3.4.19.12</ecNumber>
    </recommendedName>
</protein>
<evidence type="ECO:0000313" key="12">
    <source>
        <dbReference type="Proteomes" id="UP000838412"/>
    </source>
</evidence>
<evidence type="ECO:0000256" key="2">
    <source>
        <dbReference type="ARBA" id="ARBA00012759"/>
    </source>
</evidence>
<evidence type="ECO:0000313" key="11">
    <source>
        <dbReference type="EMBL" id="CAH1264700.1"/>
    </source>
</evidence>
<feature type="region of interest" description="Disordered" evidence="7">
    <location>
        <begin position="354"/>
        <end position="384"/>
    </location>
</feature>
<dbReference type="CDD" id="cd06463">
    <property type="entry name" value="p23_like"/>
    <property type="match status" value="1"/>
</dbReference>
<evidence type="ECO:0000256" key="4">
    <source>
        <dbReference type="ARBA" id="ARBA00022771"/>
    </source>
</evidence>
<dbReference type="Gene3D" id="2.60.40.790">
    <property type="match status" value="2"/>
</dbReference>
<dbReference type="PROSITE" id="PS01360">
    <property type="entry name" value="ZF_MYND_1"/>
    <property type="match status" value="1"/>
</dbReference>
<dbReference type="InterPro" id="IPR038765">
    <property type="entry name" value="Papain-like_cys_pep_sf"/>
</dbReference>
<keyword evidence="12" id="KW-1185">Reference proteome</keyword>
<dbReference type="GO" id="GO:0008270">
    <property type="term" value="F:zinc ion binding"/>
    <property type="evidence" value="ECO:0007669"/>
    <property type="project" value="UniProtKB-KW"/>
</dbReference>
<feature type="compositionally biased region" description="Polar residues" evidence="7">
    <location>
        <begin position="1165"/>
        <end position="1180"/>
    </location>
</feature>
<feature type="domain" description="USP" evidence="8">
    <location>
        <begin position="409"/>
        <end position="1129"/>
    </location>
</feature>
<feature type="region of interest" description="Disordered" evidence="7">
    <location>
        <begin position="1135"/>
        <end position="1204"/>
    </location>
</feature>
<dbReference type="PROSITE" id="PS00972">
    <property type="entry name" value="USP_1"/>
    <property type="match status" value="1"/>
</dbReference>
<evidence type="ECO:0000256" key="3">
    <source>
        <dbReference type="ARBA" id="ARBA00022723"/>
    </source>
</evidence>
<dbReference type="Gene3D" id="3.90.70.10">
    <property type="entry name" value="Cysteine proteinases"/>
    <property type="match status" value="3"/>
</dbReference>
<dbReference type="CDD" id="cd06466">
    <property type="entry name" value="p23_CS_SGT1_like"/>
    <property type="match status" value="1"/>
</dbReference>
<feature type="domain" description="CS" evidence="10">
    <location>
        <begin position="83"/>
        <end position="169"/>
    </location>
</feature>
<proteinExistence type="predicted"/>
<organism evidence="11 12">
    <name type="scientific">Branchiostoma lanceolatum</name>
    <name type="common">Common lancelet</name>
    <name type="synonym">Amphioxus lanceolatum</name>
    <dbReference type="NCBI Taxonomy" id="7740"/>
    <lineage>
        <taxon>Eukaryota</taxon>
        <taxon>Metazoa</taxon>
        <taxon>Chordata</taxon>
        <taxon>Cephalochordata</taxon>
        <taxon>Leptocardii</taxon>
        <taxon>Amphioxiformes</taxon>
        <taxon>Branchiostomatidae</taxon>
        <taxon>Branchiostoma</taxon>
    </lineage>
</organism>
<dbReference type="InterPro" id="IPR008978">
    <property type="entry name" value="HSP20-like_chaperone"/>
</dbReference>
<dbReference type="EC" id="3.4.19.12" evidence="2"/>
<evidence type="ECO:0000259" key="9">
    <source>
        <dbReference type="PROSITE" id="PS50865"/>
    </source>
</evidence>
<dbReference type="InterPro" id="IPR002893">
    <property type="entry name" value="Znf_MYND"/>
</dbReference>
<dbReference type="PANTHER" id="PTHR21646">
    <property type="entry name" value="UBIQUITIN CARBOXYL-TERMINAL HYDROLASE"/>
    <property type="match status" value="1"/>
</dbReference>
<dbReference type="PROSITE" id="PS51203">
    <property type="entry name" value="CS"/>
    <property type="match status" value="2"/>
</dbReference>